<dbReference type="Gene3D" id="1.20.140.10">
    <property type="entry name" value="Butyryl-CoA Dehydrogenase, subunit A, domain 3"/>
    <property type="match status" value="2"/>
</dbReference>
<proteinExistence type="inferred from homology"/>
<dbReference type="InterPro" id="IPR029320">
    <property type="entry name" value="Acyl-CoA_ox_N"/>
</dbReference>
<dbReference type="InterPro" id="IPR012258">
    <property type="entry name" value="Acyl-CoA_oxidase"/>
</dbReference>
<dbReference type="GO" id="GO:0033540">
    <property type="term" value="P:fatty acid beta-oxidation using acyl-CoA oxidase"/>
    <property type="evidence" value="ECO:0007669"/>
    <property type="project" value="TreeGrafter"/>
</dbReference>
<gene>
    <name evidence="16" type="ORF">DAEQUDRAFT_729940</name>
</gene>
<evidence type="ECO:0000313" key="16">
    <source>
        <dbReference type="EMBL" id="KZT66801.1"/>
    </source>
</evidence>
<feature type="binding site" evidence="12">
    <location>
        <position position="181"/>
    </location>
    <ligand>
        <name>FAD</name>
        <dbReference type="ChEBI" id="CHEBI:57692"/>
    </ligand>
</feature>
<accession>A0A165NCF0</accession>
<reference evidence="16 17" key="1">
    <citation type="journal article" date="2016" name="Mol. Biol. Evol.">
        <title>Comparative Genomics of Early-Diverging Mushroom-Forming Fungi Provides Insights into the Origins of Lignocellulose Decay Capabilities.</title>
        <authorList>
            <person name="Nagy L.G."/>
            <person name="Riley R."/>
            <person name="Tritt A."/>
            <person name="Adam C."/>
            <person name="Daum C."/>
            <person name="Floudas D."/>
            <person name="Sun H."/>
            <person name="Yadav J.S."/>
            <person name="Pangilinan J."/>
            <person name="Larsson K.H."/>
            <person name="Matsuura K."/>
            <person name="Barry K."/>
            <person name="Labutti K."/>
            <person name="Kuo R."/>
            <person name="Ohm R.A."/>
            <person name="Bhattacharya S.S."/>
            <person name="Shirouzu T."/>
            <person name="Yoshinaga Y."/>
            <person name="Martin F.M."/>
            <person name="Grigoriev I.V."/>
            <person name="Hibbett D.S."/>
        </authorList>
    </citation>
    <scope>NUCLEOTIDE SEQUENCE [LARGE SCALE GENOMIC DNA]</scope>
    <source>
        <strain evidence="16 17">L-15889</strain>
    </source>
</reference>
<evidence type="ECO:0000256" key="9">
    <source>
        <dbReference type="ARBA" id="ARBA00023140"/>
    </source>
</evidence>
<dbReference type="PANTHER" id="PTHR10909">
    <property type="entry name" value="ELECTRON TRANSPORT OXIDOREDUCTASE"/>
    <property type="match status" value="1"/>
</dbReference>
<keyword evidence="9" id="KW-0576">Peroxisome</keyword>
<feature type="active site" description="Proton acceptor" evidence="11">
    <location>
        <position position="427"/>
    </location>
</feature>
<dbReference type="GO" id="GO:0005504">
    <property type="term" value="F:fatty acid binding"/>
    <property type="evidence" value="ECO:0007669"/>
    <property type="project" value="TreeGrafter"/>
</dbReference>
<evidence type="ECO:0000256" key="10">
    <source>
        <dbReference type="PIRNR" id="PIRNR000168"/>
    </source>
</evidence>
<dbReference type="SUPFAM" id="SSF56645">
    <property type="entry name" value="Acyl-CoA dehydrogenase NM domain-like"/>
    <property type="match status" value="1"/>
</dbReference>
<dbReference type="AlphaFoldDB" id="A0A165NCF0"/>
<protein>
    <recommendedName>
        <fullName evidence="10">Acyl-coenzyme A oxidase</fullName>
    </recommendedName>
</protein>
<name>A0A165NCF0_9APHY</name>
<keyword evidence="8" id="KW-0443">Lipid metabolism</keyword>
<dbReference type="InterPro" id="IPR009100">
    <property type="entry name" value="AcylCoA_DH/oxidase_NM_dom_sf"/>
</dbReference>
<keyword evidence="6" id="KW-0276">Fatty acid metabolism</keyword>
<comment type="cofactor">
    <cofactor evidence="1">
        <name>FAD</name>
        <dbReference type="ChEBI" id="CHEBI:57692"/>
    </cofactor>
</comment>
<dbReference type="FunFam" id="2.40.110.10:FF:000003">
    <property type="entry name" value="Acyl-coenzyme A oxidase"/>
    <property type="match status" value="1"/>
</dbReference>
<dbReference type="InterPro" id="IPR037069">
    <property type="entry name" value="AcylCoA_DH/ox_N_sf"/>
</dbReference>
<evidence type="ECO:0000259" key="15">
    <source>
        <dbReference type="Pfam" id="PF22924"/>
    </source>
</evidence>
<evidence type="ECO:0000259" key="13">
    <source>
        <dbReference type="Pfam" id="PF01756"/>
    </source>
</evidence>
<dbReference type="EMBL" id="KV429084">
    <property type="protein sequence ID" value="KZT66801.1"/>
    <property type="molecule type" value="Genomic_DNA"/>
</dbReference>
<dbReference type="InterPro" id="IPR046373">
    <property type="entry name" value="Acyl-CoA_Oxase/DH_mid-dom_sf"/>
</dbReference>
<feature type="domain" description="Acyl-coenzyme A oxidase N-terminal" evidence="14">
    <location>
        <begin position="22"/>
        <end position="132"/>
    </location>
</feature>
<evidence type="ECO:0000256" key="1">
    <source>
        <dbReference type="ARBA" id="ARBA00001974"/>
    </source>
</evidence>
<keyword evidence="5 10" id="KW-0274">FAD</keyword>
<dbReference type="GO" id="GO:0003997">
    <property type="term" value="F:acyl-CoA oxidase activity"/>
    <property type="evidence" value="ECO:0007669"/>
    <property type="project" value="InterPro"/>
</dbReference>
<evidence type="ECO:0000259" key="14">
    <source>
        <dbReference type="Pfam" id="PF14749"/>
    </source>
</evidence>
<evidence type="ECO:0000256" key="6">
    <source>
        <dbReference type="ARBA" id="ARBA00022832"/>
    </source>
</evidence>
<evidence type="ECO:0000256" key="12">
    <source>
        <dbReference type="PIRSR" id="PIRSR000168-2"/>
    </source>
</evidence>
<dbReference type="STRING" id="1314783.A0A165NCF0"/>
<comment type="similarity">
    <text evidence="3 10">Belongs to the acyl-CoA oxidase family.</text>
</comment>
<evidence type="ECO:0000256" key="7">
    <source>
        <dbReference type="ARBA" id="ARBA00023002"/>
    </source>
</evidence>
<dbReference type="Pfam" id="PF01756">
    <property type="entry name" value="ACOX"/>
    <property type="match status" value="1"/>
</dbReference>
<dbReference type="InterPro" id="IPR036250">
    <property type="entry name" value="AcylCo_DH-like_C"/>
</dbReference>
<evidence type="ECO:0000256" key="4">
    <source>
        <dbReference type="ARBA" id="ARBA00022630"/>
    </source>
</evidence>
<dbReference type="Proteomes" id="UP000076727">
    <property type="component" value="Unassembled WGS sequence"/>
</dbReference>
<organism evidence="16 17">
    <name type="scientific">Daedalea quercina L-15889</name>
    <dbReference type="NCBI Taxonomy" id="1314783"/>
    <lineage>
        <taxon>Eukaryota</taxon>
        <taxon>Fungi</taxon>
        <taxon>Dikarya</taxon>
        <taxon>Basidiomycota</taxon>
        <taxon>Agaricomycotina</taxon>
        <taxon>Agaricomycetes</taxon>
        <taxon>Polyporales</taxon>
        <taxon>Fomitopsis</taxon>
    </lineage>
</organism>
<comment type="subcellular location">
    <subcellularLocation>
        <location evidence="2">Peroxisome</location>
    </subcellularLocation>
</comment>
<keyword evidence="17" id="KW-1185">Reference proteome</keyword>
<dbReference type="Pfam" id="PF14749">
    <property type="entry name" value="Acyl-CoA_ox_N"/>
    <property type="match status" value="1"/>
</dbReference>
<feature type="binding site" evidence="12">
    <location>
        <position position="142"/>
    </location>
    <ligand>
        <name>FAD</name>
        <dbReference type="ChEBI" id="CHEBI:57692"/>
    </ligand>
</feature>
<sequence length="672" mass="74558">MLSDQKTKNDMAEARARTTVAVEQLRNFLYGGESKWGIHYRLLRIISEDPTFDKSDRPFMTRKDRYKRAIRMTNRVYELQNIHGWSNAETAEALDLIDEDLPIHLSSATFDPVFLDQCGPNLREKYGELVANRGIQGTYLQTELAHGSDVASLETTATYILHTQEFEIHSPTLTSTKWWAGAAGRTATHGVVQAQLILPDGKIMGPHLFLVQLRSLDDHKTLPGITVGDIGPKALGGYATVDNGFARFDHVRIPRENMLSEYSQVTENGQYIRPPHAKLSYGGMMAVRSLLVGKGAWVIAKAATVSIRYCTVRRQGGRGSDGLERQVITYPGVYYRLLPVLSHAYIFITLGRNLLEQMTVMSKQLASGDVSMVSEMHLTSCALKILATTMGAQDAETARRAMGGHGFSEFAGVGRYYADFLPATTYEGDNFVLDLQIVRGALKAYHSLQSIGLSAEAAAQLPPSSAYLRFLLPEFVTKFAEPDWRNPQQVVVLLEKRAAMMVRNRADEANFDASMDSRVSKAAIDAYLAGRIHELIENMPHVLSIREAAIVGKLYTLTLLTLVEAGLVDILSFGLLPQKSGGDPSRGLRVSINTLCTELLPEVIGLTDAFGFTDWQLDSALGVYDGSVYEQLWACAQMEPLNKEEPVDGYERFIRPVFRRGRQLSAGQKPRL</sequence>
<keyword evidence="7" id="KW-0560">Oxidoreductase</keyword>
<evidence type="ECO:0000256" key="3">
    <source>
        <dbReference type="ARBA" id="ARBA00006288"/>
    </source>
</evidence>
<dbReference type="GO" id="GO:0055088">
    <property type="term" value="P:lipid homeostasis"/>
    <property type="evidence" value="ECO:0007669"/>
    <property type="project" value="TreeGrafter"/>
</dbReference>
<dbReference type="Gene3D" id="2.40.110.10">
    <property type="entry name" value="Butyryl-CoA Dehydrogenase, subunit A, domain 2"/>
    <property type="match status" value="1"/>
</dbReference>
<dbReference type="InterPro" id="IPR055060">
    <property type="entry name" value="ACOX_C_alpha1"/>
</dbReference>
<dbReference type="Pfam" id="PF22924">
    <property type="entry name" value="ACOX_C_alpha1"/>
    <property type="match status" value="1"/>
</dbReference>
<dbReference type="Gene3D" id="1.10.540.10">
    <property type="entry name" value="Acyl-CoA dehydrogenase/oxidase, N-terminal domain"/>
    <property type="match status" value="1"/>
</dbReference>
<feature type="domain" description="Acyl-CoA oxidase C-terminal" evidence="13">
    <location>
        <begin position="515"/>
        <end position="658"/>
    </location>
</feature>
<evidence type="ECO:0000313" key="17">
    <source>
        <dbReference type="Proteomes" id="UP000076727"/>
    </source>
</evidence>
<dbReference type="PIRSF" id="PIRSF000168">
    <property type="entry name" value="Acyl-CoA_oxidase"/>
    <property type="match status" value="1"/>
</dbReference>
<evidence type="ECO:0000256" key="5">
    <source>
        <dbReference type="ARBA" id="ARBA00022827"/>
    </source>
</evidence>
<evidence type="ECO:0000256" key="11">
    <source>
        <dbReference type="PIRSR" id="PIRSR000168-1"/>
    </source>
</evidence>
<dbReference type="PANTHER" id="PTHR10909:SF250">
    <property type="entry name" value="PEROXISOMAL ACYL-COENZYME A OXIDASE 1"/>
    <property type="match status" value="1"/>
</dbReference>
<dbReference type="InterPro" id="IPR002655">
    <property type="entry name" value="Acyl-CoA_oxidase_C"/>
</dbReference>
<keyword evidence="4 10" id="KW-0285">Flavoprotein</keyword>
<dbReference type="GO" id="GO:0071949">
    <property type="term" value="F:FAD binding"/>
    <property type="evidence" value="ECO:0007669"/>
    <property type="project" value="InterPro"/>
</dbReference>
<dbReference type="GO" id="GO:0005777">
    <property type="term" value="C:peroxisome"/>
    <property type="evidence" value="ECO:0007669"/>
    <property type="project" value="UniProtKB-SubCell"/>
</dbReference>
<dbReference type="SUPFAM" id="SSF47203">
    <property type="entry name" value="Acyl-CoA dehydrogenase C-terminal domain-like"/>
    <property type="match status" value="2"/>
</dbReference>
<evidence type="ECO:0000256" key="2">
    <source>
        <dbReference type="ARBA" id="ARBA00004275"/>
    </source>
</evidence>
<feature type="domain" description="Acyl-CoA oxidase C-alpha1" evidence="15">
    <location>
        <begin position="281"/>
        <end position="440"/>
    </location>
</feature>
<dbReference type="OrthoDB" id="538336at2759"/>
<evidence type="ECO:0000256" key="8">
    <source>
        <dbReference type="ARBA" id="ARBA00023098"/>
    </source>
</evidence>